<protein>
    <submittedName>
        <fullName evidence="5">WD40 repeat domain-containing protein</fullName>
    </submittedName>
</protein>
<dbReference type="PROSITE" id="PS00678">
    <property type="entry name" value="WD_REPEATS_1"/>
    <property type="match status" value="1"/>
</dbReference>
<comment type="caution">
    <text evidence="5">The sequence shown here is derived from an EMBL/GenBank/DDBJ whole genome shotgun (WGS) entry which is preliminary data.</text>
</comment>
<dbReference type="Pfam" id="PF00400">
    <property type="entry name" value="WD40"/>
    <property type="match status" value="5"/>
</dbReference>
<evidence type="ECO:0000256" key="1">
    <source>
        <dbReference type="ARBA" id="ARBA00022574"/>
    </source>
</evidence>
<evidence type="ECO:0000256" key="2">
    <source>
        <dbReference type="ARBA" id="ARBA00022737"/>
    </source>
</evidence>
<gene>
    <name evidence="5" type="ORF">V4F39_22525</name>
</gene>
<evidence type="ECO:0000256" key="3">
    <source>
        <dbReference type="PROSITE-ProRule" id="PRU00221"/>
    </source>
</evidence>
<feature type="repeat" description="WD" evidence="3">
    <location>
        <begin position="174"/>
        <end position="206"/>
    </location>
</feature>
<keyword evidence="1 3" id="KW-0853">WD repeat</keyword>
<sequence length="381" mass="37781">MSSLTSCRRTATALSLAGALVWWLAGCGGGDEAGGSPAAPARGSAGTGGTAVALAETGGAAANAAAAPAAAPLPAEPAAVAAPAERRPRARAWKGLVALAVSPDGRTLATAGSDGSIRLVDPGTAALRRSLVGQGKAVVNGLFFTARGEVLVSAGTDSVAQLWSVSSGANLATLRGHEHPLRAVAATADGTAIATAGEETRVLLWDGKGTLQRILRGHAGFVNALAFSADGRLLASGDAQAHIRLWETATGKPVATLRGHAGEVNALAFSPDGRSIASGSEDGRVLLWDVAAARQVGAMGDMASPVRSVAFNAAGTAVAAAGENGVVLVWDAARRQVTVRLAGDGTPVNAVAFSPGNTSTLFAGGQSNRLVTIDTATGRTP</sequence>
<feature type="signal peptide" evidence="4">
    <location>
        <begin position="1"/>
        <end position="24"/>
    </location>
</feature>
<feature type="repeat" description="WD" evidence="3">
    <location>
        <begin position="299"/>
        <end position="340"/>
    </location>
</feature>
<keyword evidence="2" id="KW-0677">Repeat</keyword>
<dbReference type="SMART" id="SM00320">
    <property type="entry name" value="WD40"/>
    <property type="match status" value="7"/>
</dbReference>
<accession>A0AAW9QM66</accession>
<feature type="repeat" description="WD" evidence="3">
    <location>
        <begin position="215"/>
        <end position="256"/>
    </location>
</feature>
<feature type="chain" id="PRO_5044027111" evidence="4">
    <location>
        <begin position="25"/>
        <end position="381"/>
    </location>
</feature>
<dbReference type="Proteomes" id="UP001336250">
    <property type="component" value="Unassembled WGS sequence"/>
</dbReference>
<evidence type="ECO:0000256" key="4">
    <source>
        <dbReference type="SAM" id="SignalP"/>
    </source>
</evidence>
<dbReference type="InterPro" id="IPR019775">
    <property type="entry name" value="WD40_repeat_CS"/>
</dbReference>
<dbReference type="InterPro" id="IPR001680">
    <property type="entry name" value="WD40_rpt"/>
</dbReference>
<dbReference type="PRINTS" id="PR00319">
    <property type="entry name" value="GPROTEINB"/>
</dbReference>
<keyword evidence="6" id="KW-1185">Reference proteome</keyword>
<dbReference type="EMBL" id="JAZIBG010000048">
    <property type="protein sequence ID" value="MEF7616707.1"/>
    <property type="molecule type" value="Genomic_DNA"/>
</dbReference>
<dbReference type="InterPro" id="IPR015943">
    <property type="entry name" value="WD40/YVTN_repeat-like_dom_sf"/>
</dbReference>
<dbReference type="InterPro" id="IPR036322">
    <property type="entry name" value="WD40_repeat_dom_sf"/>
</dbReference>
<dbReference type="AlphaFoldDB" id="A0AAW9QM66"/>
<dbReference type="Gene3D" id="2.130.10.10">
    <property type="entry name" value="YVTN repeat-like/Quinoprotein amine dehydrogenase"/>
    <property type="match status" value="2"/>
</dbReference>
<feature type="repeat" description="WD" evidence="3">
    <location>
        <begin position="257"/>
        <end position="298"/>
    </location>
</feature>
<proteinExistence type="predicted"/>
<dbReference type="PANTHER" id="PTHR19848:SF8">
    <property type="entry name" value="F-BOX AND WD REPEAT DOMAIN CONTAINING 7"/>
    <property type="match status" value="1"/>
</dbReference>
<evidence type="ECO:0000313" key="6">
    <source>
        <dbReference type="Proteomes" id="UP001336250"/>
    </source>
</evidence>
<feature type="repeat" description="WD" evidence="3">
    <location>
        <begin position="139"/>
        <end position="173"/>
    </location>
</feature>
<organism evidence="5 6">
    <name type="scientific">Aquincola agrisoli</name>
    <dbReference type="NCBI Taxonomy" id="3119538"/>
    <lineage>
        <taxon>Bacteria</taxon>
        <taxon>Pseudomonadati</taxon>
        <taxon>Pseudomonadota</taxon>
        <taxon>Betaproteobacteria</taxon>
        <taxon>Burkholderiales</taxon>
        <taxon>Sphaerotilaceae</taxon>
        <taxon>Aquincola</taxon>
    </lineage>
</organism>
<dbReference type="PROSITE" id="PS50294">
    <property type="entry name" value="WD_REPEATS_REGION"/>
    <property type="match status" value="3"/>
</dbReference>
<dbReference type="InterPro" id="IPR001632">
    <property type="entry name" value="WD40_G-protein_beta-like"/>
</dbReference>
<dbReference type="PANTHER" id="PTHR19848">
    <property type="entry name" value="WD40 REPEAT PROTEIN"/>
    <property type="match status" value="1"/>
</dbReference>
<dbReference type="CDD" id="cd00200">
    <property type="entry name" value="WD40"/>
    <property type="match status" value="1"/>
</dbReference>
<dbReference type="PROSITE" id="PS50082">
    <property type="entry name" value="WD_REPEATS_2"/>
    <property type="match status" value="5"/>
</dbReference>
<keyword evidence="4" id="KW-0732">Signal</keyword>
<name>A0AAW9QM66_9BURK</name>
<evidence type="ECO:0000313" key="5">
    <source>
        <dbReference type="EMBL" id="MEF7616707.1"/>
    </source>
</evidence>
<dbReference type="SUPFAM" id="SSF50978">
    <property type="entry name" value="WD40 repeat-like"/>
    <property type="match status" value="1"/>
</dbReference>
<reference evidence="5 6" key="1">
    <citation type="submission" date="2024-02" db="EMBL/GenBank/DDBJ databases">
        <title>Genome sequence of Aquincola sp. MAHUQ-54.</title>
        <authorList>
            <person name="Huq M.A."/>
        </authorList>
    </citation>
    <scope>NUCLEOTIDE SEQUENCE [LARGE SCALE GENOMIC DNA]</scope>
    <source>
        <strain evidence="5 6">MAHUQ-54</strain>
    </source>
</reference>
<dbReference type="RefSeq" id="WP_332292267.1">
    <property type="nucleotide sequence ID" value="NZ_JAZIBG010000048.1"/>
</dbReference>